<comment type="cofactor">
    <cofactor evidence="12">
        <name>Fe(3+)</name>
        <dbReference type="ChEBI" id="CHEBI:29034"/>
    </cofactor>
    <text evidence="12">Binds 1 Fe(3+) ion per subunit. The iron ion 1 is coordinated via 4 cysteine residues.</text>
</comment>
<keyword evidence="7" id="KW-0249">Electron transport</keyword>
<dbReference type="RefSeq" id="WP_146682713.1">
    <property type="nucleotide sequence ID" value="NZ_CP019646.1"/>
</dbReference>
<dbReference type="OrthoDB" id="9814936at2"/>
<comment type="catalytic activity">
    <reaction evidence="11">
        <text>reduced [rubredoxin] + superoxide + 2 H(+) = oxidized [rubredoxin] + H2O2</text>
        <dbReference type="Rhea" id="RHEA:21324"/>
        <dbReference type="Rhea" id="RHEA-COMP:10302"/>
        <dbReference type="Rhea" id="RHEA-COMP:10303"/>
        <dbReference type="ChEBI" id="CHEBI:15378"/>
        <dbReference type="ChEBI" id="CHEBI:16240"/>
        <dbReference type="ChEBI" id="CHEBI:18421"/>
        <dbReference type="ChEBI" id="CHEBI:29033"/>
        <dbReference type="ChEBI" id="CHEBI:29034"/>
        <dbReference type="EC" id="1.15.1.2"/>
    </reaction>
</comment>
<dbReference type="InterPro" id="IPR004462">
    <property type="entry name" value="Desulfoferrodoxin_N"/>
</dbReference>
<evidence type="ECO:0000313" key="16">
    <source>
        <dbReference type="Proteomes" id="UP000188181"/>
    </source>
</evidence>
<evidence type="ECO:0000256" key="3">
    <source>
        <dbReference type="ARBA" id="ARBA00012679"/>
    </source>
</evidence>
<dbReference type="InterPro" id="IPR051233">
    <property type="entry name" value="Desulfoferrodoxin_SOR"/>
</dbReference>
<feature type="binding site" evidence="12">
    <location>
        <position position="12"/>
    </location>
    <ligand>
        <name>Fe cation</name>
        <dbReference type="ChEBI" id="CHEBI:24875"/>
        <label>1</label>
    </ligand>
</feature>
<dbReference type="STRING" id="1851148.SMSP2_00801"/>
<feature type="binding site" evidence="12">
    <location>
        <position position="9"/>
    </location>
    <ligand>
        <name>Fe cation</name>
        <dbReference type="ChEBI" id="CHEBI:24875"/>
        <label>1</label>
    </ligand>
</feature>
<dbReference type="KEGG" id="pbas:SMSP2_00801"/>
<dbReference type="GO" id="GO:0050605">
    <property type="term" value="F:superoxide reductase activity"/>
    <property type="evidence" value="ECO:0007669"/>
    <property type="project" value="UniProtKB-EC"/>
</dbReference>
<dbReference type="NCBIfam" id="TIGR00320">
    <property type="entry name" value="dfx_rbo"/>
    <property type="match status" value="1"/>
</dbReference>
<dbReference type="Pfam" id="PF01880">
    <property type="entry name" value="Desulfoferrodox"/>
    <property type="match status" value="1"/>
</dbReference>
<evidence type="ECO:0000256" key="1">
    <source>
        <dbReference type="ARBA" id="ARBA00001973"/>
    </source>
</evidence>
<evidence type="ECO:0000256" key="6">
    <source>
        <dbReference type="ARBA" id="ARBA00022723"/>
    </source>
</evidence>
<feature type="binding site" evidence="12">
    <location>
        <position position="74"/>
    </location>
    <ligand>
        <name>Fe cation</name>
        <dbReference type="ChEBI" id="CHEBI:24875"/>
        <label>1</label>
    </ligand>
</feature>
<dbReference type="InterPro" id="IPR004793">
    <property type="entry name" value="Desulfoferrodoxin_rbo"/>
</dbReference>
<comment type="function">
    <text evidence="9">Catalyzes the one-electron reduction of superoxide anion radical to hydrogen peroxide at a nonheme ferrous iron center. Plays a fundamental role in case of oxidative stress via its superoxide detoxification activity.</text>
</comment>
<keyword evidence="16" id="KW-1185">Reference proteome</keyword>
<dbReference type="NCBIfam" id="TIGR00332">
    <property type="entry name" value="neela_ferrous"/>
    <property type="match status" value="1"/>
</dbReference>
<gene>
    <name evidence="15" type="primary">dfx</name>
    <name evidence="15" type="ORF">SMSP2_00801</name>
</gene>
<keyword evidence="8 12" id="KW-0408">Iron</keyword>
<evidence type="ECO:0000256" key="9">
    <source>
        <dbReference type="ARBA" id="ARBA00024690"/>
    </source>
</evidence>
<keyword evidence="15" id="KW-0560">Oxidoreductase</keyword>
<protein>
    <recommendedName>
        <fullName evidence="4">Desulfoferrodoxin</fullName>
        <ecNumber evidence="3">1.15.1.2</ecNumber>
    </recommendedName>
    <alternativeName>
        <fullName evidence="10">Superoxide reductase</fullName>
    </alternativeName>
</protein>
<evidence type="ECO:0000256" key="11">
    <source>
        <dbReference type="ARBA" id="ARBA00047448"/>
    </source>
</evidence>
<dbReference type="EC" id="1.15.1.2" evidence="3"/>
<evidence type="ECO:0000256" key="8">
    <source>
        <dbReference type="ARBA" id="ARBA00023004"/>
    </source>
</evidence>
<evidence type="ECO:0000259" key="14">
    <source>
        <dbReference type="Pfam" id="PF06397"/>
    </source>
</evidence>
<proteinExistence type="inferred from homology"/>
<dbReference type="Gene3D" id="2.60.40.730">
    <property type="entry name" value="SOR catalytic domain"/>
    <property type="match status" value="1"/>
</dbReference>
<dbReference type="CDD" id="cd03171">
    <property type="entry name" value="SORL_Dfx_classI"/>
    <property type="match status" value="1"/>
</dbReference>
<accession>A0A1Q2MDW1</accession>
<evidence type="ECO:0000256" key="10">
    <source>
        <dbReference type="ARBA" id="ARBA00031398"/>
    </source>
</evidence>
<feature type="binding site" evidence="12">
    <location>
        <position position="115"/>
    </location>
    <ligand>
        <name>Fe cation</name>
        <dbReference type="ChEBI" id="CHEBI:24875"/>
        <label>1</label>
    </ligand>
</feature>
<feature type="binding site" evidence="12">
    <location>
        <position position="48"/>
    </location>
    <ligand>
        <name>Fe cation</name>
        <dbReference type="ChEBI" id="CHEBI:24875"/>
        <label>1</label>
    </ligand>
</feature>
<dbReference type="InterPro" id="IPR002742">
    <property type="entry name" value="Desulfoferrodoxin_Fe-bd_dom"/>
</dbReference>
<dbReference type="PANTHER" id="PTHR36541">
    <property type="entry name" value="SUPEROXIDE REDUCTASE-RELATED"/>
    <property type="match status" value="1"/>
</dbReference>
<organism evidence="15 16">
    <name type="scientific">Limihaloglobus sulfuriphilus</name>
    <dbReference type="NCBI Taxonomy" id="1851148"/>
    <lineage>
        <taxon>Bacteria</taxon>
        <taxon>Pseudomonadati</taxon>
        <taxon>Planctomycetota</taxon>
        <taxon>Phycisphaerae</taxon>
        <taxon>Sedimentisphaerales</taxon>
        <taxon>Sedimentisphaeraceae</taxon>
        <taxon>Limihaloglobus</taxon>
    </lineage>
</organism>
<dbReference type="GO" id="GO:0019430">
    <property type="term" value="P:removal of superoxide radicals"/>
    <property type="evidence" value="ECO:0007669"/>
    <property type="project" value="InterPro"/>
</dbReference>
<feature type="binding site" evidence="12">
    <location>
        <position position="29"/>
    </location>
    <ligand>
        <name>Fe cation</name>
        <dbReference type="ChEBI" id="CHEBI:24875"/>
        <label>1</label>
    </ligand>
</feature>
<feature type="domain" description="Desulfoferrodoxin ferrous iron-binding" evidence="13">
    <location>
        <begin position="41"/>
        <end position="122"/>
    </location>
</feature>
<dbReference type="AlphaFoldDB" id="A0A1Q2MDW1"/>
<dbReference type="SUPFAM" id="SSF57802">
    <property type="entry name" value="Rubredoxin-like"/>
    <property type="match status" value="1"/>
</dbReference>
<name>A0A1Q2MDW1_9BACT</name>
<keyword evidence="5" id="KW-0813">Transport</keyword>
<comment type="similarity">
    <text evidence="2">Belongs to the desulfoferrodoxin family.</text>
</comment>
<evidence type="ECO:0000256" key="7">
    <source>
        <dbReference type="ARBA" id="ARBA00022982"/>
    </source>
</evidence>
<evidence type="ECO:0000256" key="4">
    <source>
        <dbReference type="ARBA" id="ARBA00014839"/>
    </source>
</evidence>
<feature type="domain" description="Desulfoferrodoxin N-terminal" evidence="14">
    <location>
        <begin position="3"/>
        <end position="36"/>
    </location>
</feature>
<dbReference type="Proteomes" id="UP000188181">
    <property type="component" value="Chromosome"/>
</dbReference>
<dbReference type="NCBIfam" id="TIGR00319">
    <property type="entry name" value="desulf_FeS4"/>
    <property type="match status" value="1"/>
</dbReference>
<evidence type="ECO:0000313" key="15">
    <source>
        <dbReference type="EMBL" id="AQQ70452.1"/>
    </source>
</evidence>
<dbReference type="SUPFAM" id="SSF49367">
    <property type="entry name" value="Superoxide reductase-like"/>
    <property type="match status" value="1"/>
</dbReference>
<comment type="cofactor">
    <cofactor evidence="1">
        <name>Cu(2+)</name>
        <dbReference type="ChEBI" id="CHEBI:29036"/>
    </cofactor>
</comment>
<dbReference type="Pfam" id="PF06397">
    <property type="entry name" value="Desulfoferrod_N"/>
    <property type="match status" value="1"/>
</dbReference>
<evidence type="ECO:0000256" key="5">
    <source>
        <dbReference type="ARBA" id="ARBA00022448"/>
    </source>
</evidence>
<dbReference type="PANTHER" id="PTHR36541:SF1">
    <property type="entry name" value="SUPEROXIDE REDUCTASE-RELATED"/>
    <property type="match status" value="1"/>
</dbReference>
<dbReference type="InterPro" id="IPR036073">
    <property type="entry name" value="Desulfoferrodoxin_Fe-bd_dom_sf"/>
</dbReference>
<sequence length="123" mass="13904">MKRLDLYKCMTCGNIVEFYKAEGPELICCGTEMVEMEAKTTDKGNEKHVPVVEKIDGGYKVKVGSVPHPMEEEHYIEWIELITETEAMTAFLKPGKPAEAVFKTDADKVCVREHCNVHGLWKA</sequence>
<keyword evidence="6 12" id="KW-0479">Metal-binding</keyword>
<evidence type="ECO:0000256" key="12">
    <source>
        <dbReference type="PIRSR" id="PIRSR604793-1"/>
    </source>
</evidence>
<dbReference type="GO" id="GO:0005506">
    <property type="term" value="F:iron ion binding"/>
    <property type="evidence" value="ECO:0007669"/>
    <property type="project" value="InterPro"/>
</dbReference>
<evidence type="ECO:0000259" key="13">
    <source>
        <dbReference type="Pfam" id="PF01880"/>
    </source>
</evidence>
<evidence type="ECO:0000256" key="2">
    <source>
        <dbReference type="ARBA" id="ARBA00005941"/>
    </source>
</evidence>
<comment type="cofactor">
    <cofactor evidence="12">
        <name>Fe(2+)</name>
        <dbReference type="ChEBI" id="CHEBI:29033"/>
    </cofactor>
    <text evidence="12">Binds 1 Fe(2+) ion per subunit. The iron ion 2 is coordinated via four histidines and one cysteine residue.</text>
</comment>
<dbReference type="EMBL" id="CP019646">
    <property type="protein sequence ID" value="AQQ70452.1"/>
    <property type="molecule type" value="Genomic_DNA"/>
</dbReference>
<feature type="binding site" evidence="12">
    <location>
        <position position="28"/>
    </location>
    <ligand>
        <name>Fe cation</name>
        <dbReference type="ChEBI" id="CHEBI:24875"/>
        <label>1</label>
    </ligand>
</feature>
<feature type="binding site" evidence="12">
    <location>
        <position position="118"/>
    </location>
    <ligand>
        <name>Fe cation</name>
        <dbReference type="ChEBI" id="CHEBI:24875"/>
        <label>1</label>
    </ligand>
</feature>
<feature type="binding site" evidence="12">
    <location>
        <position position="68"/>
    </location>
    <ligand>
        <name>Fe cation</name>
        <dbReference type="ChEBI" id="CHEBI:24875"/>
        <label>1</label>
    </ligand>
</feature>
<reference evidence="16" key="1">
    <citation type="submission" date="2017-02" db="EMBL/GenBank/DDBJ databases">
        <title>Comparative genomics and description of representatives of a novel lineage of planctomycetes thriving in anoxic sediments.</title>
        <authorList>
            <person name="Spring S."/>
            <person name="Bunk B."/>
            <person name="Sproer C."/>
        </authorList>
    </citation>
    <scope>NUCLEOTIDE SEQUENCE [LARGE SCALE GENOMIC DNA]</scope>
    <source>
        <strain evidence="16">SM-Chi-D1</strain>
    </source>
</reference>